<dbReference type="EMBL" id="CP006850">
    <property type="protein sequence ID" value="AHH17299.1"/>
    <property type="molecule type" value="Genomic_DNA"/>
</dbReference>
<evidence type="ECO:0000313" key="3">
    <source>
        <dbReference type="Proteomes" id="UP000019150"/>
    </source>
</evidence>
<name>W5TDP7_9NOCA</name>
<dbReference type="Pfam" id="PF03992">
    <property type="entry name" value="ABM"/>
    <property type="match status" value="1"/>
</dbReference>
<dbReference type="STRING" id="1415166.NONO_c25040"/>
<accession>W5TDP7</accession>
<dbReference type="KEGG" id="nno:NONO_c25040"/>
<dbReference type="InterPro" id="IPR011008">
    <property type="entry name" value="Dimeric_a/b-barrel"/>
</dbReference>
<dbReference type="PATRIC" id="fig|1415166.3.peg.2559"/>
<dbReference type="AlphaFoldDB" id="W5TDP7"/>
<protein>
    <recommendedName>
        <fullName evidence="1">ABM domain-containing protein</fullName>
    </recommendedName>
</protein>
<dbReference type="InterPro" id="IPR007138">
    <property type="entry name" value="ABM_dom"/>
</dbReference>
<dbReference type="HOGENOM" id="CLU_156590_2_0_11"/>
<feature type="domain" description="ABM" evidence="1">
    <location>
        <begin position="2"/>
        <end position="96"/>
    </location>
</feature>
<evidence type="ECO:0000313" key="2">
    <source>
        <dbReference type="EMBL" id="AHH17299.1"/>
    </source>
</evidence>
<dbReference type="RefSeq" id="WP_025348776.1">
    <property type="nucleotide sequence ID" value="NZ_CP006850.1"/>
</dbReference>
<dbReference type="OrthoDB" id="9798157at2"/>
<dbReference type="eggNOG" id="COG2329">
    <property type="taxonomic scope" value="Bacteria"/>
</dbReference>
<dbReference type="Gene3D" id="3.30.70.100">
    <property type="match status" value="1"/>
</dbReference>
<reference evidence="2 3" key="1">
    <citation type="journal article" date="2014" name="Appl. Environ. Microbiol.">
        <title>Insights into the Microbial Degradation of Rubber and Gutta-Percha by Analysis of the Complete Genome of Nocardia nova SH22a.</title>
        <authorList>
            <person name="Luo Q."/>
            <person name="Hiessl S."/>
            <person name="Poehlein A."/>
            <person name="Daniel R."/>
            <person name="Steinbuchel A."/>
        </authorList>
    </citation>
    <scope>NUCLEOTIDE SEQUENCE [LARGE SCALE GENOMIC DNA]</scope>
    <source>
        <strain evidence="2">SH22a</strain>
    </source>
</reference>
<keyword evidence="3" id="KW-1185">Reference proteome</keyword>
<evidence type="ECO:0000259" key="1">
    <source>
        <dbReference type="PROSITE" id="PS51725"/>
    </source>
</evidence>
<dbReference type="PROSITE" id="PS51725">
    <property type="entry name" value="ABM"/>
    <property type="match status" value="1"/>
</dbReference>
<dbReference type="Proteomes" id="UP000019150">
    <property type="component" value="Chromosome"/>
</dbReference>
<gene>
    <name evidence="2" type="ORF">NONO_c25040</name>
</gene>
<dbReference type="SUPFAM" id="SSF54909">
    <property type="entry name" value="Dimeric alpha+beta barrel"/>
    <property type="match status" value="1"/>
</dbReference>
<organism evidence="2 3">
    <name type="scientific">Nocardia nova SH22a</name>
    <dbReference type="NCBI Taxonomy" id="1415166"/>
    <lineage>
        <taxon>Bacteria</taxon>
        <taxon>Bacillati</taxon>
        <taxon>Actinomycetota</taxon>
        <taxon>Actinomycetes</taxon>
        <taxon>Mycobacteriales</taxon>
        <taxon>Nocardiaceae</taxon>
        <taxon>Nocardia</taxon>
    </lineage>
</organism>
<sequence>MILEHALLPVLPDRTAEFEEAFDRARAVIARSPGFRGLTLSKSEEEPNTYLLLVRWERLSDHTEGFRGSAAYAEWKRMLHHFYDPFPVVQHFTTVFATCSPATTASPAEPN</sequence>
<proteinExistence type="predicted"/>